<organism evidence="1 2">
    <name type="scientific">Gigaspora rosea</name>
    <dbReference type="NCBI Taxonomy" id="44941"/>
    <lineage>
        <taxon>Eukaryota</taxon>
        <taxon>Fungi</taxon>
        <taxon>Fungi incertae sedis</taxon>
        <taxon>Mucoromycota</taxon>
        <taxon>Glomeromycotina</taxon>
        <taxon>Glomeromycetes</taxon>
        <taxon>Diversisporales</taxon>
        <taxon>Gigasporaceae</taxon>
        <taxon>Gigaspora</taxon>
    </lineage>
</organism>
<evidence type="ECO:0000313" key="2">
    <source>
        <dbReference type="Proteomes" id="UP000266673"/>
    </source>
</evidence>
<sequence length="111" mass="12681">MTSLDSKDGAGKTAMGNLRRAMISETCNISNDIDEMRSDLEIVDLCDRGNNNNNDNTNTSDHLDLTDSLDNLDLADITDISDRRYRNDICYKTDRMYFNDNNDPNDHCYCK</sequence>
<protein>
    <submittedName>
        <fullName evidence="1">Uncharacterized protein</fullName>
    </submittedName>
</protein>
<name>A0A397UQI1_9GLOM</name>
<gene>
    <name evidence="1" type="ORF">C2G38_2203064</name>
</gene>
<evidence type="ECO:0000313" key="1">
    <source>
        <dbReference type="EMBL" id="RIB11578.1"/>
    </source>
</evidence>
<dbReference type="AlphaFoldDB" id="A0A397UQI1"/>
<dbReference type="Proteomes" id="UP000266673">
    <property type="component" value="Unassembled WGS sequence"/>
</dbReference>
<keyword evidence="2" id="KW-1185">Reference proteome</keyword>
<dbReference type="EMBL" id="QKWP01001118">
    <property type="protein sequence ID" value="RIB11578.1"/>
    <property type="molecule type" value="Genomic_DNA"/>
</dbReference>
<accession>A0A397UQI1</accession>
<proteinExistence type="predicted"/>
<comment type="caution">
    <text evidence="1">The sequence shown here is derived from an EMBL/GenBank/DDBJ whole genome shotgun (WGS) entry which is preliminary data.</text>
</comment>
<reference evidence="1 2" key="1">
    <citation type="submission" date="2018-06" db="EMBL/GenBank/DDBJ databases">
        <title>Comparative genomics reveals the genomic features of Rhizophagus irregularis, R. cerebriforme, R. diaphanum and Gigaspora rosea, and their symbiotic lifestyle signature.</title>
        <authorList>
            <person name="Morin E."/>
            <person name="San Clemente H."/>
            <person name="Chen E.C.H."/>
            <person name="De La Providencia I."/>
            <person name="Hainaut M."/>
            <person name="Kuo A."/>
            <person name="Kohler A."/>
            <person name="Murat C."/>
            <person name="Tang N."/>
            <person name="Roy S."/>
            <person name="Loubradou J."/>
            <person name="Henrissat B."/>
            <person name="Grigoriev I.V."/>
            <person name="Corradi N."/>
            <person name="Roux C."/>
            <person name="Martin F.M."/>
        </authorList>
    </citation>
    <scope>NUCLEOTIDE SEQUENCE [LARGE SCALE GENOMIC DNA]</scope>
    <source>
        <strain evidence="1 2">DAOM 194757</strain>
    </source>
</reference>